<dbReference type="InterPro" id="IPR019049">
    <property type="entry name" value="Nucleoporin_prot_Ndc1/Nup"/>
</dbReference>
<keyword evidence="6 17" id="KW-0812">Transmembrane</keyword>
<keyword evidence="12 17" id="KW-0472">Membrane</keyword>
<accession>A0AAD1SST8</accession>
<evidence type="ECO:0000256" key="14">
    <source>
        <dbReference type="ARBA" id="ARBA00025441"/>
    </source>
</evidence>
<evidence type="ECO:0000256" key="11">
    <source>
        <dbReference type="ARBA" id="ARBA00023132"/>
    </source>
</evidence>
<feature type="transmembrane region" description="Helical" evidence="17">
    <location>
        <begin position="47"/>
        <end position="67"/>
    </location>
</feature>
<dbReference type="GO" id="GO:0031965">
    <property type="term" value="C:nuclear membrane"/>
    <property type="evidence" value="ECO:0007669"/>
    <property type="project" value="UniProtKB-SubCell"/>
</dbReference>
<keyword evidence="19" id="KW-1185">Reference proteome</keyword>
<dbReference type="GO" id="GO:0051028">
    <property type="term" value="P:mRNA transport"/>
    <property type="evidence" value="ECO:0007669"/>
    <property type="project" value="UniProtKB-KW"/>
</dbReference>
<dbReference type="GO" id="GO:0070762">
    <property type="term" value="C:nuclear pore transmembrane ring"/>
    <property type="evidence" value="ECO:0007669"/>
    <property type="project" value="TreeGrafter"/>
</dbReference>
<evidence type="ECO:0000256" key="17">
    <source>
        <dbReference type="SAM" id="Phobius"/>
    </source>
</evidence>
<feature type="transmembrane region" description="Helical" evidence="17">
    <location>
        <begin position="87"/>
        <end position="113"/>
    </location>
</feature>
<evidence type="ECO:0000256" key="12">
    <source>
        <dbReference type="ARBA" id="ARBA00023136"/>
    </source>
</evidence>
<evidence type="ECO:0000256" key="10">
    <source>
        <dbReference type="ARBA" id="ARBA00023010"/>
    </source>
</evidence>
<keyword evidence="5" id="KW-0813">Transport</keyword>
<keyword evidence="13" id="KW-0539">Nucleus</keyword>
<dbReference type="GO" id="GO:0015031">
    <property type="term" value="P:protein transport"/>
    <property type="evidence" value="ECO:0007669"/>
    <property type="project" value="UniProtKB-KW"/>
</dbReference>
<dbReference type="GO" id="GO:0030674">
    <property type="term" value="F:protein-macromolecule adaptor activity"/>
    <property type="evidence" value="ECO:0007669"/>
    <property type="project" value="TreeGrafter"/>
</dbReference>
<dbReference type="GO" id="GO:0006999">
    <property type="term" value="P:nuclear pore organization"/>
    <property type="evidence" value="ECO:0007669"/>
    <property type="project" value="TreeGrafter"/>
</dbReference>
<comment type="subcellular location">
    <subcellularLocation>
        <location evidence="1">Nucleus membrane</location>
        <topology evidence="1">Multi-pass membrane protein</topology>
    </subcellularLocation>
    <subcellularLocation>
        <location evidence="2">Nucleus</location>
        <location evidence="2">Nuclear pore complex</location>
    </subcellularLocation>
</comment>
<evidence type="ECO:0000313" key="18">
    <source>
        <dbReference type="EMBL" id="CAH2311186.1"/>
    </source>
</evidence>
<keyword evidence="10" id="KW-0811">Translocation</keyword>
<evidence type="ECO:0000256" key="16">
    <source>
        <dbReference type="SAM" id="MobiDB-lite"/>
    </source>
</evidence>
<dbReference type="Proteomes" id="UP001295444">
    <property type="component" value="Chromosome 08"/>
</dbReference>
<evidence type="ECO:0000256" key="2">
    <source>
        <dbReference type="ARBA" id="ARBA00004567"/>
    </source>
</evidence>
<reference evidence="18" key="1">
    <citation type="submission" date="2022-03" db="EMBL/GenBank/DDBJ databases">
        <authorList>
            <person name="Alioto T."/>
            <person name="Alioto T."/>
            <person name="Gomez Garrido J."/>
        </authorList>
    </citation>
    <scope>NUCLEOTIDE SEQUENCE</scope>
</reference>
<evidence type="ECO:0000256" key="5">
    <source>
        <dbReference type="ARBA" id="ARBA00022448"/>
    </source>
</evidence>
<sequence>MGSLFPCRAVCLNDRCGITMNMSADRPVSDSHRQPSPVLRWRLAASFIWSVLLLPITSMAFIICSQIKIFHPIAWLTDSISDIGSSYTIFCLIFLCLLLGIHCVCNVQFYTVVPSIPCSRFSLIGHILLPQRVLHSLVHAGLGMLAFWCCSFICKSWYRPLVVRCTSAPSQVETTSNPMCLNEHHLFQMLAGAFIGYSYSLLYFVQNMNYVSFPSIQQFKYVQFRRQLHLLIKHSCLQSLYLIRNFTVLYYFLGYIPRTWMKSAMNLQTDGEEPPLDTVRGLLNLSLFYQTWLSGTFVLGTWHMLSLLFRIFATEPIVFPVTFSFVEEAENCLPNVLGSNAPQLVKYLAFQDFVLLSQYSPSRRQEVFSLSLPGGHPYNWTAISKACLDLLNNMTARLVAHQEAAASNGRMKLSSFSAETRKSSSSSGTSFDERSDQTQRIILPPRTLITSLLKTTPSVKPALDSGSPFAPAAVSRVSQIVDPNSPWHSSVQSPHLIRRGAKLWSCSTDAQANGYEVSAFSPVTLKSMRPSEQTNIFYTWLQQKQEQFKNFLSKRVIIMYFFSKRPEASSQHAFADAQIHIWALEGLSHLVATSFSEDRMGVVQTSLSSIFGTFLTLQEAVEKHFKLPHASSKPARTPESFVDSSYKTQRFALRAALKTAIYRITTTFGEHLHAVPVSVEHRKRLQQFLDFKE</sequence>
<comment type="similarity">
    <text evidence="3">Belongs to the NDC1 family.</text>
</comment>
<feature type="transmembrane region" description="Helical" evidence="17">
    <location>
        <begin position="239"/>
        <end position="256"/>
    </location>
</feature>
<evidence type="ECO:0000313" key="19">
    <source>
        <dbReference type="Proteomes" id="UP001295444"/>
    </source>
</evidence>
<gene>
    <name evidence="18" type="ORF">PECUL_23A007654</name>
</gene>
<evidence type="ECO:0000256" key="9">
    <source>
        <dbReference type="ARBA" id="ARBA00022989"/>
    </source>
</evidence>
<evidence type="ECO:0000256" key="4">
    <source>
        <dbReference type="ARBA" id="ARBA00017534"/>
    </source>
</evidence>
<feature type="region of interest" description="Disordered" evidence="16">
    <location>
        <begin position="416"/>
        <end position="437"/>
    </location>
</feature>
<evidence type="ECO:0000256" key="6">
    <source>
        <dbReference type="ARBA" id="ARBA00022692"/>
    </source>
</evidence>
<keyword evidence="7" id="KW-0509">mRNA transport</keyword>
<evidence type="ECO:0000256" key="13">
    <source>
        <dbReference type="ARBA" id="ARBA00023242"/>
    </source>
</evidence>
<feature type="transmembrane region" description="Helical" evidence="17">
    <location>
        <begin position="292"/>
        <end position="313"/>
    </location>
</feature>
<feature type="compositionally biased region" description="Low complexity" evidence="16">
    <location>
        <begin position="416"/>
        <end position="430"/>
    </location>
</feature>
<dbReference type="Pfam" id="PF09531">
    <property type="entry name" value="Ndc1_Nup"/>
    <property type="match status" value="1"/>
</dbReference>
<evidence type="ECO:0000256" key="8">
    <source>
        <dbReference type="ARBA" id="ARBA00022927"/>
    </source>
</evidence>
<protein>
    <recommendedName>
        <fullName evidence="4">Nucleoporin NDC1</fullName>
    </recommendedName>
    <alternativeName>
        <fullName evidence="15">Transmembrane protein 48</fullName>
    </alternativeName>
</protein>
<evidence type="ECO:0000256" key="15">
    <source>
        <dbReference type="ARBA" id="ARBA00031201"/>
    </source>
</evidence>
<evidence type="ECO:0000256" key="7">
    <source>
        <dbReference type="ARBA" id="ARBA00022816"/>
    </source>
</evidence>
<feature type="transmembrane region" description="Helical" evidence="17">
    <location>
        <begin position="186"/>
        <end position="205"/>
    </location>
</feature>
<proteinExistence type="inferred from homology"/>
<dbReference type="EMBL" id="OW240919">
    <property type="protein sequence ID" value="CAH2311186.1"/>
    <property type="molecule type" value="Genomic_DNA"/>
</dbReference>
<evidence type="ECO:0000256" key="3">
    <source>
        <dbReference type="ARBA" id="ARBA00005760"/>
    </source>
</evidence>
<keyword evidence="9 17" id="KW-1133">Transmembrane helix</keyword>
<dbReference type="PANTHER" id="PTHR13269">
    <property type="entry name" value="NUCLEOPORIN NDC1"/>
    <property type="match status" value="1"/>
</dbReference>
<comment type="function">
    <text evidence="14">Component of the nuclear pore complex (NPC), which plays a key role in de novo assembly and insertion of NPC in the nuclear envelope. Required for NPC and nuclear envelope assembly, possibly by forming a link between the nuclear envelope membrane and soluble nucleoporins, thereby anchoring the NPC in the membrane.</text>
</comment>
<evidence type="ECO:0000256" key="1">
    <source>
        <dbReference type="ARBA" id="ARBA00004232"/>
    </source>
</evidence>
<dbReference type="AlphaFoldDB" id="A0AAD1SST8"/>
<keyword evidence="8" id="KW-0653">Protein transport</keyword>
<name>A0AAD1SST8_PELCU</name>
<organism evidence="18 19">
    <name type="scientific">Pelobates cultripes</name>
    <name type="common">Western spadefoot toad</name>
    <dbReference type="NCBI Taxonomy" id="61616"/>
    <lineage>
        <taxon>Eukaryota</taxon>
        <taxon>Metazoa</taxon>
        <taxon>Chordata</taxon>
        <taxon>Craniata</taxon>
        <taxon>Vertebrata</taxon>
        <taxon>Euteleostomi</taxon>
        <taxon>Amphibia</taxon>
        <taxon>Batrachia</taxon>
        <taxon>Anura</taxon>
        <taxon>Pelobatoidea</taxon>
        <taxon>Pelobatidae</taxon>
        <taxon>Pelobates</taxon>
    </lineage>
</organism>
<keyword evidence="11" id="KW-0906">Nuclear pore complex</keyword>
<dbReference type="PANTHER" id="PTHR13269:SF6">
    <property type="entry name" value="NUCLEOPORIN NDC1"/>
    <property type="match status" value="1"/>
</dbReference>